<dbReference type="EMBL" id="BAAAUV010000004">
    <property type="protein sequence ID" value="GAA3205367.1"/>
    <property type="molecule type" value="Genomic_DNA"/>
</dbReference>
<feature type="transmembrane region" description="Helical" evidence="9">
    <location>
        <begin position="6"/>
        <end position="24"/>
    </location>
</feature>
<comment type="similarity">
    <text evidence="9">Belongs to the TatA/E family.</text>
</comment>
<evidence type="ECO:0000256" key="6">
    <source>
        <dbReference type="ARBA" id="ARBA00022989"/>
    </source>
</evidence>
<comment type="subunit">
    <text evidence="9">The Tat system comprises two distinct complexes: a TatABC complex, containing multiple copies of TatA, TatB and TatC subunits, and a separate TatA complex, containing only TatA subunits. Substrates initially bind to the TatABC complex, which probably triggers association of the separate TatA complex to form the active translocon.</text>
</comment>
<dbReference type="HAMAP" id="MF_00236">
    <property type="entry name" value="TatA_E"/>
    <property type="match status" value="1"/>
</dbReference>
<keyword evidence="12" id="KW-1185">Reference proteome</keyword>
<feature type="compositionally biased region" description="Low complexity" evidence="10">
    <location>
        <begin position="52"/>
        <end position="68"/>
    </location>
</feature>
<dbReference type="Pfam" id="PF02416">
    <property type="entry name" value="TatA_B_E"/>
    <property type="match status" value="1"/>
</dbReference>
<name>A0ABP6Q6Y0_9ACTN</name>
<dbReference type="PANTHER" id="PTHR42982">
    <property type="entry name" value="SEC-INDEPENDENT PROTEIN TRANSLOCASE PROTEIN TATA"/>
    <property type="match status" value="1"/>
</dbReference>
<keyword evidence="5 9" id="KW-0653">Protein transport</keyword>
<organism evidence="11 12">
    <name type="scientific">Actinocorallia longicatena</name>
    <dbReference type="NCBI Taxonomy" id="111803"/>
    <lineage>
        <taxon>Bacteria</taxon>
        <taxon>Bacillati</taxon>
        <taxon>Actinomycetota</taxon>
        <taxon>Actinomycetes</taxon>
        <taxon>Streptosporangiales</taxon>
        <taxon>Thermomonosporaceae</taxon>
        <taxon>Actinocorallia</taxon>
    </lineage>
</organism>
<evidence type="ECO:0000256" key="2">
    <source>
        <dbReference type="ARBA" id="ARBA00022448"/>
    </source>
</evidence>
<evidence type="ECO:0000256" key="1">
    <source>
        <dbReference type="ARBA" id="ARBA00004162"/>
    </source>
</evidence>
<dbReference type="InterPro" id="IPR003369">
    <property type="entry name" value="TatA/B/E"/>
</dbReference>
<dbReference type="RefSeq" id="WP_344825251.1">
    <property type="nucleotide sequence ID" value="NZ_BAAAUV010000004.1"/>
</dbReference>
<evidence type="ECO:0000256" key="3">
    <source>
        <dbReference type="ARBA" id="ARBA00022475"/>
    </source>
</evidence>
<evidence type="ECO:0000256" key="8">
    <source>
        <dbReference type="ARBA" id="ARBA00023136"/>
    </source>
</evidence>
<evidence type="ECO:0000313" key="11">
    <source>
        <dbReference type="EMBL" id="GAA3205367.1"/>
    </source>
</evidence>
<evidence type="ECO:0000256" key="9">
    <source>
        <dbReference type="HAMAP-Rule" id="MF_00236"/>
    </source>
</evidence>
<keyword evidence="4 9" id="KW-0812">Transmembrane</keyword>
<evidence type="ECO:0000256" key="10">
    <source>
        <dbReference type="SAM" id="MobiDB-lite"/>
    </source>
</evidence>
<evidence type="ECO:0000256" key="4">
    <source>
        <dbReference type="ARBA" id="ARBA00022692"/>
    </source>
</evidence>
<dbReference type="InterPro" id="IPR006312">
    <property type="entry name" value="TatA/E"/>
</dbReference>
<keyword evidence="7 9" id="KW-0811">Translocation</keyword>
<protein>
    <recommendedName>
        <fullName evidence="9">Sec-independent protein translocase protein TatA</fullName>
    </recommendedName>
</protein>
<evidence type="ECO:0000256" key="7">
    <source>
        <dbReference type="ARBA" id="ARBA00023010"/>
    </source>
</evidence>
<dbReference type="NCBIfam" id="TIGR01411">
    <property type="entry name" value="tatAE"/>
    <property type="match status" value="1"/>
</dbReference>
<comment type="caution">
    <text evidence="11">The sequence shown here is derived from an EMBL/GenBank/DDBJ whole genome shotgun (WGS) entry which is preliminary data.</text>
</comment>
<keyword evidence="2 9" id="KW-0813">Transport</keyword>
<comment type="subcellular location">
    <subcellularLocation>
        <location evidence="1 9">Cell membrane</location>
        <topology evidence="1 9">Single-pass membrane protein</topology>
    </subcellularLocation>
</comment>
<comment type="function">
    <text evidence="9">Part of the twin-arginine translocation (Tat) system that transports large folded proteins containing a characteristic twin-arginine motif in their signal peptide across membranes. TatA could form the protein-conducting channel of the Tat system.</text>
</comment>
<gene>
    <name evidence="9" type="primary">tatA</name>
    <name evidence="11" type="ORF">GCM10010468_20330</name>
</gene>
<proteinExistence type="inferred from homology"/>
<keyword evidence="6 9" id="KW-1133">Transmembrane helix</keyword>
<accession>A0ABP6Q6Y0</accession>
<dbReference type="Proteomes" id="UP001501237">
    <property type="component" value="Unassembled WGS sequence"/>
</dbReference>
<sequence length="105" mass="11126">MDLGPWEIAIIAVVILVLFGSKKLPDTARSLGRSLRIFKSETKGLHEDEKAAAAAPATPAQPTPAERAAQLREEAAKIEQGQLPAGEGTTLNGVPVNQDQVNRTS</sequence>
<keyword evidence="3 9" id="KW-1003">Cell membrane</keyword>
<feature type="region of interest" description="Disordered" evidence="10">
    <location>
        <begin position="45"/>
        <end position="105"/>
    </location>
</feature>
<reference evidence="12" key="1">
    <citation type="journal article" date="2019" name="Int. J. Syst. Evol. Microbiol.">
        <title>The Global Catalogue of Microorganisms (GCM) 10K type strain sequencing project: providing services to taxonomists for standard genome sequencing and annotation.</title>
        <authorList>
            <consortium name="The Broad Institute Genomics Platform"/>
            <consortium name="The Broad Institute Genome Sequencing Center for Infectious Disease"/>
            <person name="Wu L."/>
            <person name="Ma J."/>
        </authorList>
    </citation>
    <scope>NUCLEOTIDE SEQUENCE [LARGE SCALE GENOMIC DNA]</scope>
    <source>
        <strain evidence="12">JCM 9377</strain>
    </source>
</reference>
<evidence type="ECO:0000256" key="5">
    <source>
        <dbReference type="ARBA" id="ARBA00022927"/>
    </source>
</evidence>
<feature type="compositionally biased region" description="Polar residues" evidence="10">
    <location>
        <begin position="89"/>
        <end position="105"/>
    </location>
</feature>
<dbReference type="PANTHER" id="PTHR42982:SF8">
    <property type="entry name" value="SEC-INDEPENDENT PROTEIN TRANSLOCASE PROTEIN TATA"/>
    <property type="match status" value="1"/>
</dbReference>
<keyword evidence="8 9" id="KW-0472">Membrane</keyword>
<dbReference type="Gene3D" id="1.20.5.3310">
    <property type="match status" value="1"/>
</dbReference>
<evidence type="ECO:0000313" key="12">
    <source>
        <dbReference type="Proteomes" id="UP001501237"/>
    </source>
</evidence>
<dbReference type="NCBIfam" id="NF001854">
    <property type="entry name" value="PRK00575.1"/>
    <property type="match status" value="1"/>
</dbReference>